<protein>
    <submittedName>
        <fullName evidence="3">Transcriptional regulator, XRE family with cupin sensor</fullName>
    </submittedName>
</protein>
<dbReference type="SMART" id="SM00530">
    <property type="entry name" value="HTH_XRE"/>
    <property type="match status" value="1"/>
</dbReference>
<dbReference type="KEGG" id="ahm:TL08_00645"/>
<dbReference type="Gene3D" id="1.10.260.40">
    <property type="entry name" value="lambda repressor-like DNA-binding domains"/>
    <property type="match status" value="1"/>
</dbReference>
<dbReference type="Pfam" id="PF13560">
    <property type="entry name" value="HTH_31"/>
    <property type="match status" value="1"/>
</dbReference>
<dbReference type="InterPro" id="IPR010982">
    <property type="entry name" value="Lambda_DNA-bd_dom_sf"/>
</dbReference>
<dbReference type="GO" id="GO:0003700">
    <property type="term" value="F:DNA-binding transcription factor activity"/>
    <property type="evidence" value="ECO:0007669"/>
    <property type="project" value="TreeGrafter"/>
</dbReference>
<dbReference type="EMBL" id="CP014859">
    <property type="protein sequence ID" value="AOS60977.1"/>
    <property type="molecule type" value="Genomic_DNA"/>
</dbReference>
<sequence>MPSGAETRRCGIAFDAEPTQGRSRSLRGMSVDVSEQALAGLGERVRALRTRRGLSRSQLATRSGLSEPHLSRLENGERLPSLHMLARLAAGLDAPLSELLTDQPPGPAAVVMRGDSVPTVSAGGLSTQVLTPRSVVPGMYATRYQLQPSQESTDLLIHEGNDWIYVLTGDLLIDFGSDAISLAPGDSVSFSSRVPHRLQAQHGQPADFLAIGHTLPR</sequence>
<dbReference type="PANTHER" id="PTHR46797:SF1">
    <property type="entry name" value="METHYLPHOSPHONATE SYNTHASE"/>
    <property type="match status" value="1"/>
</dbReference>
<name>A0AAC9MWM1_9PSEU</name>
<feature type="domain" description="HTH cro/C1-type" evidence="2">
    <location>
        <begin position="45"/>
        <end position="99"/>
    </location>
</feature>
<dbReference type="GO" id="GO:0005829">
    <property type="term" value="C:cytosol"/>
    <property type="evidence" value="ECO:0007669"/>
    <property type="project" value="TreeGrafter"/>
</dbReference>
<reference evidence="4" key="1">
    <citation type="submission" date="2016-03" db="EMBL/GenBank/DDBJ databases">
        <title>Complete genome sequence of the type strain Actinoalloteichus hymeniacidonis DSM 45092.</title>
        <authorList>
            <person name="Schaffert L."/>
            <person name="Albersmeier A."/>
            <person name="Winkler A."/>
            <person name="Kalinowski J."/>
            <person name="Zotchev S."/>
            <person name="Ruckert C."/>
        </authorList>
    </citation>
    <scope>NUCLEOTIDE SEQUENCE [LARGE SCALE GENOMIC DNA]</scope>
    <source>
        <strain evidence="4">HPA177(T) (DSM 45092(T))</strain>
    </source>
</reference>
<evidence type="ECO:0000313" key="3">
    <source>
        <dbReference type="EMBL" id="AOS60977.1"/>
    </source>
</evidence>
<keyword evidence="1" id="KW-0238">DNA-binding</keyword>
<organism evidence="3 4">
    <name type="scientific">Actinoalloteichus hymeniacidonis</name>
    <dbReference type="NCBI Taxonomy" id="340345"/>
    <lineage>
        <taxon>Bacteria</taxon>
        <taxon>Bacillati</taxon>
        <taxon>Actinomycetota</taxon>
        <taxon>Actinomycetes</taxon>
        <taxon>Pseudonocardiales</taxon>
        <taxon>Pseudonocardiaceae</taxon>
        <taxon>Actinoalloteichus</taxon>
    </lineage>
</organism>
<dbReference type="AlphaFoldDB" id="A0AAC9MWM1"/>
<dbReference type="Proteomes" id="UP000095210">
    <property type="component" value="Chromosome"/>
</dbReference>
<evidence type="ECO:0000313" key="4">
    <source>
        <dbReference type="Proteomes" id="UP000095210"/>
    </source>
</evidence>
<proteinExistence type="predicted"/>
<dbReference type="CDD" id="cd02209">
    <property type="entry name" value="cupin_XRE_C"/>
    <property type="match status" value="1"/>
</dbReference>
<dbReference type="CDD" id="cd00093">
    <property type="entry name" value="HTH_XRE"/>
    <property type="match status" value="1"/>
</dbReference>
<dbReference type="InterPro" id="IPR050807">
    <property type="entry name" value="TransReg_Diox_bact_type"/>
</dbReference>
<accession>A0AAC9MWM1</accession>
<dbReference type="SUPFAM" id="SSF47413">
    <property type="entry name" value="lambda repressor-like DNA-binding domains"/>
    <property type="match status" value="1"/>
</dbReference>
<dbReference type="InterPro" id="IPR014710">
    <property type="entry name" value="RmlC-like_jellyroll"/>
</dbReference>
<dbReference type="InterPro" id="IPR013096">
    <property type="entry name" value="Cupin_2"/>
</dbReference>
<dbReference type="InterPro" id="IPR001387">
    <property type="entry name" value="Cro/C1-type_HTH"/>
</dbReference>
<gene>
    <name evidence="3" type="ORF">TL08_00645</name>
</gene>
<evidence type="ECO:0000256" key="1">
    <source>
        <dbReference type="ARBA" id="ARBA00023125"/>
    </source>
</evidence>
<dbReference type="Pfam" id="PF07883">
    <property type="entry name" value="Cupin_2"/>
    <property type="match status" value="1"/>
</dbReference>
<dbReference type="Gene3D" id="2.60.120.10">
    <property type="entry name" value="Jelly Rolls"/>
    <property type="match status" value="1"/>
</dbReference>
<dbReference type="PROSITE" id="PS50943">
    <property type="entry name" value="HTH_CROC1"/>
    <property type="match status" value="1"/>
</dbReference>
<dbReference type="GO" id="GO:0003677">
    <property type="term" value="F:DNA binding"/>
    <property type="evidence" value="ECO:0007669"/>
    <property type="project" value="UniProtKB-KW"/>
</dbReference>
<keyword evidence="4" id="KW-1185">Reference proteome</keyword>
<dbReference type="InterPro" id="IPR011051">
    <property type="entry name" value="RmlC_Cupin_sf"/>
</dbReference>
<dbReference type="PANTHER" id="PTHR46797">
    <property type="entry name" value="HTH-TYPE TRANSCRIPTIONAL REGULATOR"/>
    <property type="match status" value="1"/>
</dbReference>
<dbReference type="SUPFAM" id="SSF51182">
    <property type="entry name" value="RmlC-like cupins"/>
    <property type="match status" value="1"/>
</dbReference>
<evidence type="ECO:0000259" key="2">
    <source>
        <dbReference type="PROSITE" id="PS50943"/>
    </source>
</evidence>